<dbReference type="Proteomes" id="UP001500325">
    <property type="component" value="Unassembled WGS sequence"/>
</dbReference>
<reference evidence="2" key="1">
    <citation type="journal article" date="2019" name="Int. J. Syst. Evol. Microbiol.">
        <title>The Global Catalogue of Microorganisms (GCM) 10K type strain sequencing project: providing services to taxonomists for standard genome sequencing and annotation.</title>
        <authorList>
            <consortium name="The Broad Institute Genomics Platform"/>
            <consortium name="The Broad Institute Genome Sequencing Center for Infectious Disease"/>
            <person name="Wu L."/>
            <person name="Ma J."/>
        </authorList>
    </citation>
    <scope>NUCLEOTIDE SEQUENCE [LARGE SCALE GENOMIC DNA]</scope>
    <source>
        <strain evidence="2">JCM 18055</strain>
    </source>
</reference>
<proteinExistence type="predicted"/>
<sequence length="196" mass="21847">MSEGTPGRTVVVEPTGEHATIDTALARDAIAGLLDADPDVRRQVAELVRLEPERLAPPVLYALSEVLLEQGRPADAAFWFYAGQVRARFDARRCTDPTASAAVDALNERFGGPINRFAFTDPQRLRRMVIRAVAWDRRTPHHYDHRWIALHGMSAYLGADGPLSVPESDWEALAARTRAEYLEGLRTALRSVPHQR</sequence>
<organism evidence="1 2">
    <name type="scientific">Pseudonocardia yuanmonensis</name>
    <dbReference type="NCBI Taxonomy" id="1095914"/>
    <lineage>
        <taxon>Bacteria</taxon>
        <taxon>Bacillati</taxon>
        <taxon>Actinomycetota</taxon>
        <taxon>Actinomycetes</taxon>
        <taxon>Pseudonocardiales</taxon>
        <taxon>Pseudonocardiaceae</taxon>
        <taxon>Pseudonocardia</taxon>
    </lineage>
</organism>
<keyword evidence="2" id="KW-1185">Reference proteome</keyword>
<accession>A0ABP8XQN4</accession>
<comment type="caution">
    <text evidence="1">The sequence shown here is derived from an EMBL/GenBank/DDBJ whole genome shotgun (WGS) entry which is preliminary data.</text>
</comment>
<protein>
    <recommendedName>
        <fullName evidence="3">Tetratricopeptide repeat protein</fullName>
    </recommendedName>
</protein>
<evidence type="ECO:0008006" key="3">
    <source>
        <dbReference type="Google" id="ProtNLM"/>
    </source>
</evidence>
<evidence type="ECO:0000313" key="1">
    <source>
        <dbReference type="EMBL" id="GAA4713113.1"/>
    </source>
</evidence>
<name>A0ABP8XQN4_9PSEU</name>
<gene>
    <name evidence="1" type="ORF">GCM10023215_65020</name>
</gene>
<dbReference type="RefSeq" id="WP_345384651.1">
    <property type="nucleotide sequence ID" value="NZ_BAABIC010000036.1"/>
</dbReference>
<evidence type="ECO:0000313" key="2">
    <source>
        <dbReference type="Proteomes" id="UP001500325"/>
    </source>
</evidence>
<dbReference type="EMBL" id="BAABIC010000036">
    <property type="protein sequence ID" value="GAA4713113.1"/>
    <property type="molecule type" value="Genomic_DNA"/>
</dbReference>